<dbReference type="EMBL" id="QKWP01001913">
    <property type="protein sequence ID" value="RIB05822.1"/>
    <property type="molecule type" value="Genomic_DNA"/>
</dbReference>
<protein>
    <recommendedName>
        <fullName evidence="3">F-box domain-containing protein</fullName>
    </recommendedName>
</protein>
<accession>A0A397U6B4</accession>
<gene>
    <name evidence="1" type="ORF">C2G38_565184</name>
</gene>
<dbReference type="AlphaFoldDB" id="A0A397U6B4"/>
<reference evidence="1 2" key="1">
    <citation type="submission" date="2018-06" db="EMBL/GenBank/DDBJ databases">
        <title>Comparative genomics reveals the genomic features of Rhizophagus irregularis, R. cerebriforme, R. diaphanum and Gigaspora rosea, and their symbiotic lifestyle signature.</title>
        <authorList>
            <person name="Morin E."/>
            <person name="San Clemente H."/>
            <person name="Chen E.C.H."/>
            <person name="De La Providencia I."/>
            <person name="Hainaut M."/>
            <person name="Kuo A."/>
            <person name="Kohler A."/>
            <person name="Murat C."/>
            <person name="Tang N."/>
            <person name="Roy S."/>
            <person name="Loubradou J."/>
            <person name="Henrissat B."/>
            <person name="Grigoriev I.V."/>
            <person name="Corradi N."/>
            <person name="Roux C."/>
            <person name="Martin F.M."/>
        </authorList>
    </citation>
    <scope>NUCLEOTIDE SEQUENCE [LARGE SCALE GENOMIC DNA]</scope>
    <source>
        <strain evidence="1 2">DAOM 194757</strain>
    </source>
</reference>
<keyword evidence="2" id="KW-1185">Reference proteome</keyword>
<organism evidence="1 2">
    <name type="scientific">Gigaspora rosea</name>
    <dbReference type="NCBI Taxonomy" id="44941"/>
    <lineage>
        <taxon>Eukaryota</taxon>
        <taxon>Fungi</taxon>
        <taxon>Fungi incertae sedis</taxon>
        <taxon>Mucoromycota</taxon>
        <taxon>Glomeromycotina</taxon>
        <taxon>Glomeromycetes</taxon>
        <taxon>Diversisporales</taxon>
        <taxon>Gigasporaceae</taxon>
        <taxon>Gigaspora</taxon>
    </lineage>
</organism>
<proteinExistence type="predicted"/>
<evidence type="ECO:0008006" key="3">
    <source>
        <dbReference type="Google" id="ProtNLM"/>
    </source>
</evidence>
<sequence length="346" mass="40298">MASELLPEILEKTLNNLYDFNGEFNEIDTSSLRSCTLVNWHWCKVTTPILWRDTFLCIKDVCVPVYLSFLGENEKIKLREYGIIIDHYPEALFNYPSFLKHLDIDRLLDTVRVYVNLPEKNIKETMDDLTLSILTTLNMSEIDFNDVTTLNNLRNLLNNVRQHANPPIKEMNENMKDTANKLANLLLKIFIENGTTLIQLNIITTISEFPPIQSEIFHSLEQNGQFFSHLQELFLYTDSGKFSNDLIMLLRSLVKVSTNIHTLKLRETHWYRRSTINYDPQTLDVLAVFIRSQRKLSKLDISYEKSFKGVISALKSQENSLQELILSGQYIPRIYGIKRLRNVRSS</sequence>
<evidence type="ECO:0000313" key="2">
    <source>
        <dbReference type="Proteomes" id="UP000266673"/>
    </source>
</evidence>
<comment type="caution">
    <text evidence="1">The sequence shown here is derived from an EMBL/GenBank/DDBJ whole genome shotgun (WGS) entry which is preliminary data.</text>
</comment>
<dbReference type="OrthoDB" id="10331690at2759"/>
<dbReference type="Proteomes" id="UP000266673">
    <property type="component" value="Unassembled WGS sequence"/>
</dbReference>
<evidence type="ECO:0000313" key="1">
    <source>
        <dbReference type="EMBL" id="RIB05822.1"/>
    </source>
</evidence>
<name>A0A397U6B4_9GLOM</name>